<dbReference type="Gene3D" id="2.40.50.140">
    <property type="entry name" value="Nucleic acid-binding proteins"/>
    <property type="match status" value="1"/>
</dbReference>
<dbReference type="SUPFAM" id="SSF50249">
    <property type="entry name" value="Nucleic acid-binding proteins"/>
    <property type="match status" value="1"/>
</dbReference>
<evidence type="ECO:0008006" key="6">
    <source>
        <dbReference type="Google" id="ProtNLM"/>
    </source>
</evidence>
<dbReference type="GO" id="GO:0006289">
    <property type="term" value="P:nucleotide-excision repair"/>
    <property type="evidence" value="ECO:0007669"/>
    <property type="project" value="TreeGrafter"/>
</dbReference>
<sequence>MEKPTPRVNSAQLPSHVGQTVRLVGKVISFTGDIGVLESSDKGQVKENLRWGAPYVEVIGRVGPDLVIEEFTSTDFGQSLDLDLADKVAVLSHTFPDIFQ</sequence>
<dbReference type="InterPro" id="IPR013970">
    <property type="entry name" value="Rfa2"/>
</dbReference>
<dbReference type="GO" id="GO:0006284">
    <property type="term" value="P:base-excision repair"/>
    <property type="evidence" value="ECO:0007669"/>
    <property type="project" value="TreeGrafter"/>
</dbReference>
<proteinExistence type="inferred from homology"/>
<accession>A0A261XUI1</accession>
<protein>
    <recommendedName>
        <fullName evidence="6">Replication factor A protein 3</fullName>
    </recommendedName>
</protein>
<dbReference type="EMBL" id="MVBO01000204">
    <property type="protein sequence ID" value="OZJ02002.1"/>
    <property type="molecule type" value="Genomic_DNA"/>
</dbReference>
<evidence type="ECO:0000313" key="4">
    <source>
        <dbReference type="EMBL" id="OZJ02002.1"/>
    </source>
</evidence>
<dbReference type="OrthoDB" id="188186at2759"/>
<dbReference type="GO" id="GO:0006260">
    <property type="term" value="P:DNA replication"/>
    <property type="evidence" value="ECO:0007669"/>
    <property type="project" value="InterPro"/>
</dbReference>
<dbReference type="GO" id="GO:0006298">
    <property type="term" value="P:mismatch repair"/>
    <property type="evidence" value="ECO:0007669"/>
    <property type="project" value="TreeGrafter"/>
</dbReference>
<organism evidence="4 5">
    <name type="scientific">Bifiguratus adelaidae</name>
    <dbReference type="NCBI Taxonomy" id="1938954"/>
    <lineage>
        <taxon>Eukaryota</taxon>
        <taxon>Fungi</taxon>
        <taxon>Fungi incertae sedis</taxon>
        <taxon>Mucoromycota</taxon>
        <taxon>Mucoromycotina</taxon>
        <taxon>Endogonomycetes</taxon>
        <taxon>Endogonales</taxon>
        <taxon>Endogonales incertae sedis</taxon>
        <taxon>Bifiguratus</taxon>
    </lineage>
</organism>
<reference evidence="4 5" key="1">
    <citation type="journal article" date="2017" name="Mycologia">
        <title>Bifiguratus adelaidae, gen. et sp. nov., a new member of Mucoromycotina in endophytic and soil-dwelling habitats.</title>
        <authorList>
            <person name="Torres-Cruz T.J."/>
            <person name="Billingsley Tobias T.L."/>
            <person name="Almatruk M."/>
            <person name="Hesse C."/>
            <person name="Kuske C.R."/>
            <person name="Desiro A."/>
            <person name="Benucci G.M."/>
            <person name="Bonito G."/>
            <person name="Stajich J.E."/>
            <person name="Dunlap C."/>
            <person name="Arnold A.E."/>
            <person name="Porras-Alfaro A."/>
        </authorList>
    </citation>
    <scope>NUCLEOTIDE SEQUENCE [LARGE SCALE GENOMIC DNA]</scope>
    <source>
        <strain evidence="4 5">AZ0501</strain>
    </source>
</reference>
<dbReference type="GO" id="GO:0000724">
    <property type="term" value="P:double-strand break repair via homologous recombination"/>
    <property type="evidence" value="ECO:0007669"/>
    <property type="project" value="TreeGrafter"/>
</dbReference>
<evidence type="ECO:0000256" key="3">
    <source>
        <dbReference type="ARBA" id="ARBA00023242"/>
    </source>
</evidence>
<comment type="subcellular location">
    <subcellularLocation>
        <location evidence="1">Nucleus</location>
    </subcellularLocation>
</comment>
<dbReference type="PANTHER" id="PTHR15114">
    <property type="entry name" value="REPLICATION PROTEIN A3"/>
    <property type="match status" value="1"/>
</dbReference>
<comment type="similarity">
    <text evidence="2">Belongs to the replication factor A protein 3 family.</text>
</comment>
<evidence type="ECO:0000256" key="1">
    <source>
        <dbReference type="ARBA" id="ARBA00004123"/>
    </source>
</evidence>
<dbReference type="GO" id="GO:0035861">
    <property type="term" value="C:site of double-strand break"/>
    <property type="evidence" value="ECO:0007669"/>
    <property type="project" value="TreeGrafter"/>
</dbReference>
<dbReference type="Proteomes" id="UP000242875">
    <property type="component" value="Unassembled WGS sequence"/>
</dbReference>
<evidence type="ECO:0000256" key="2">
    <source>
        <dbReference type="ARBA" id="ARBA00009761"/>
    </source>
</evidence>
<dbReference type="GO" id="GO:0005662">
    <property type="term" value="C:DNA replication factor A complex"/>
    <property type="evidence" value="ECO:0007669"/>
    <property type="project" value="TreeGrafter"/>
</dbReference>
<keyword evidence="3" id="KW-0539">Nucleus</keyword>
<keyword evidence="5" id="KW-1185">Reference proteome</keyword>
<dbReference type="InterPro" id="IPR012340">
    <property type="entry name" value="NA-bd_OB-fold"/>
</dbReference>
<dbReference type="GO" id="GO:0003697">
    <property type="term" value="F:single-stranded DNA binding"/>
    <property type="evidence" value="ECO:0007669"/>
    <property type="project" value="TreeGrafter"/>
</dbReference>
<dbReference type="GO" id="GO:0003684">
    <property type="term" value="F:damaged DNA binding"/>
    <property type="evidence" value="ECO:0007669"/>
    <property type="project" value="TreeGrafter"/>
</dbReference>
<gene>
    <name evidence="4" type="ORF">BZG36_04867</name>
</gene>
<evidence type="ECO:0000313" key="5">
    <source>
        <dbReference type="Proteomes" id="UP000242875"/>
    </source>
</evidence>
<dbReference type="PANTHER" id="PTHR15114:SF1">
    <property type="entry name" value="REPLICATION PROTEIN A 14 KDA SUBUNIT"/>
    <property type="match status" value="1"/>
</dbReference>
<dbReference type="CDD" id="cd04479">
    <property type="entry name" value="RPA3"/>
    <property type="match status" value="1"/>
</dbReference>
<dbReference type="AlphaFoldDB" id="A0A261XUI1"/>
<comment type="caution">
    <text evidence="4">The sequence shown here is derived from an EMBL/GenBank/DDBJ whole genome shotgun (WGS) entry which is preliminary data.</text>
</comment>
<name>A0A261XUI1_9FUNG</name>
<dbReference type="Pfam" id="PF08661">
    <property type="entry name" value="Rep_fac-A_3"/>
    <property type="match status" value="1"/>
</dbReference>